<feature type="binding site" evidence="8">
    <location>
        <begin position="83"/>
        <end position="86"/>
    </location>
    <ligand>
        <name>FMN</name>
        <dbReference type="ChEBI" id="CHEBI:58210"/>
    </ligand>
</feature>
<evidence type="ECO:0000313" key="10">
    <source>
        <dbReference type="EMBL" id="STQ14263.1"/>
    </source>
</evidence>
<dbReference type="EC" id="1.6.5.2" evidence="8"/>
<dbReference type="GO" id="GO:0009055">
    <property type="term" value="F:electron transfer activity"/>
    <property type="evidence" value="ECO:0007669"/>
    <property type="project" value="TreeGrafter"/>
</dbReference>
<keyword evidence="5 8" id="KW-0560">Oxidoreductase</keyword>
<dbReference type="InterPro" id="IPR046980">
    <property type="entry name" value="KefG/KefF"/>
</dbReference>
<dbReference type="GO" id="GO:0050136">
    <property type="term" value="F:NADH dehydrogenase (quinone) (non-electrogenic) activity"/>
    <property type="evidence" value="ECO:0007669"/>
    <property type="project" value="RHEA"/>
</dbReference>
<dbReference type="InterPro" id="IPR003680">
    <property type="entry name" value="Flavodoxin_fold"/>
</dbReference>
<keyword evidence="2 8" id="KW-0997">Cell inner membrane</keyword>
<protein>
    <recommendedName>
        <fullName evidence="8">Glutathione-regulated potassium-efflux system ancillary protein KefF</fullName>
    </recommendedName>
    <alternativeName>
        <fullName evidence="8">Quinone oxidoreductase KefF</fullName>
        <ecNumber evidence="8">1.6.5.2</ecNumber>
    </alternativeName>
</protein>
<keyword evidence="7 8" id="KW-0472">Membrane</keyword>
<feature type="domain" description="Flavodoxin-like fold" evidence="9">
    <location>
        <begin position="20"/>
        <end position="185"/>
    </location>
</feature>
<dbReference type="InterPro" id="IPR023948">
    <property type="entry name" value="K_H_efflux_KefF"/>
</dbReference>
<dbReference type="GO" id="GO:0010181">
    <property type="term" value="F:FMN binding"/>
    <property type="evidence" value="ECO:0007669"/>
    <property type="project" value="UniProtKB-UniRule"/>
</dbReference>
<dbReference type="AlphaFoldDB" id="A0A377M8M4"/>
<reference evidence="10 11" key="1">
    <citation type="submission" date="2018-06" db="EMBL/GenBank/DDBJ databases">
        <authorList>
            <consortium name="Pathogen Informatics"/>
            <person name="Doyle S."/>
        </authorList>
    </citation>
    <scope>NUCLEOTIDE SEQUENCE [LARGE SCALE GENOMIC DNA]</scope>
    <source>
        <strain evidence="10 11">NCTC10005</strain>
    </source>
</reference>
<evidence type="ECO:0000256" key="1">
    <source>
        <dbReference type="ARBA" id="ARBA00022475"/>
    </source>
</evidence>
<dbReference type="Gene3D" id="3.40.50.360">
    <property type="match status" value="1"/>
</dbReference>
<evidence type="ECO:0000256" key="8">
    <source>
        <dbReference type="HAMAP-Rule" id="MF_01414"/>
    </source>
</evidence>
<evidence type="ECO:0000256" key="3">
    <source>
        <dbReference type="ARBA" id="ARBA00022630"/>
    </source>
</evidence>
<dbReference type="NCBIfam" id="NF002044">
    <property type="entry name" value="PRK00871.1"/>
    <property type="match status" value="1"/>
</dbReference>
<accession>A0A377M8M4</accession>
<evidence type="ECO:0000256" key="6">
    <source>
        <dbReference type="ARBA" id="ARBA00023027"/>
    </source>
</evidence>
<dbReference type="GO" id="GO:0005886">
    <property type="term" value="C:plasma membrane"/>
    <property type="evidence" value="ECO:0007669"/>
    <property type="project" value="UniProtKB-SubCell"/>
</dbReference>
<organism evidence="10 11">
    <name type="scientific">Enterobacter cloacae</name>
    <dbReference type="NCBI Taxonomy" id="550"/>
    <lineage>
        <taxon>Bacteria</taxon>
        <taxon>Pseudomonadati</taxon>
        <taxon>Pseudomonadota</taxon>
        <taxon>Gammaproteobacteria</taxon>
        <taxon>Enterobacterales</taxon>
        <taxon>Enterobacteriaceae</taxon>
        <taxon>Enterobacter</taxon>
        <taxon>Enterobacter cloacae complex</taxon>
    </lineage>
</organism>
<name>A0A377M8M4_ENTCL</name>
<comment type="catalytic activity">
    <reaction evidence="8">
        <text>a quinone + NADH + H(+) = a quinol + NAD(+)</text>
        <dbReference type="Rhea" id="RHEA:46160"/>
        <dbReference type="ChEBI" id="CHEBI:15378"/>
        <dbReference type="ChEBI" id="CHEBI:24646"/>
        <dbReference type="ChEBI" id="CHEBI:57540"/>
        <dbReference type="ChEBI" id="CHEBI:57945"/>
        <dbReference type="ChEBI" id="CHEBI:132124"/>
        <dbReference type="EC" id="1.6.5.2"/>
    </reaction>
</comment>
<comment type="function">
    <text evidence="8">Regulatory subunit of a potassium efflux system that confers protection against electrophiles. Required for full activity of KefC. Shows redox enzymatic activity, but this enzymatic activity is not required for activation of KefC.</text>
</comment>
<evidence type="ECO:0000256" key="2">
    <source>
        <dbReference type="ARBA" id="ARBA00022519"/>
    </source>
</evidence>
<keyword evidence="4 8" id="KW-0288">FMN</keyword>
<evidence type="ECO:0000259" key="9">
    <source>
        <dbReference type="Pfam" id="PF02525"/>
    </source>
</evidence>
<feature type="binding site" evidence="8">
    <location>
        <position position="26"/>
    </location>
    <ligand>
        <name>FMN</name>
        <dbReference type="ChEBI" id="CHEBI:58210"/>
    </ligand>
</feature>
<evidence type="ECO:0000256" key="7">
    <source>
        <dbReference type="ARBA" id="ARBA00023136"/>
    </source>
</evidence>
<dbReference type="HAMAP" id="MF_01414">
    <property type="entry name" value="K_H_efflux_KefF"/>
    <property type="match status" value="1"/>
</dbReference>
<dbReference type="GO" id="GO:0008753">
    <property type="term" value="F:NADPH dehydrogenase (quinone) activity"/>
    <property type="evidence" value="ECO:0007669"/>
    <property type="project" value="RHEA"/>
</dbReference>
<comment type="cofactor">
    <cofactor evidence="8">
        <name>FMN</name>
        <dbReference type="ChEBI" id="CHEBI:58210"/>
    </cofactor>
</comment>
<feature type="binding site" evidence="8">
    <location>
        <begin position="32"/>
        <end position="35"/>
    </location>
    <ligand>
        <name>FMN</name>
        <dbReference type="ChEBI" id="CHEBI:58210"/>
    </ligand>
</feature>
<dbReference type="InterPro" id="IPR029039">
    <property type="entry name" value="Flavoprotein-like_sf"/>
</dbReference>
<dbReference type="EMBL" id="UGJB01000004">
    <property type="protein sequence ID" value="STQ14263.1"/>
    <property type="molecule type" value="Genomic_DNA"/>
</dbReference>
<dbReference type="Proteomes" id="UP000255106">
    <property type="component" value="Unassembled WGS sequence"/>
</dbReference>
<proteinExistence type="inferred from homology"/>
<dbReference type="GO" id="GO:0006813">
    <property type="term" value="P:potassium ion transport"/>
    <property type="evidence" value="ECO:0007669"/>
    <property type="project" value="InterPro"/>
</dbReference>
<evidence type="ECO:0000256" key="4">
    <source>
        <dbReference type="ARBA" id="ARBA00022643"/>
    </source>
</evidence>
<gene>
    <name evidence="8 10" type="primary">kefF</name>
    <name evidence="10" type="ORF">NCTC10005_07115</name>
</gene>
<keyword evidence="6 8" id="KW-0520">NAD</keyword>
<keyword evidence="1 8" id="KW-1003">Cell membrane</keyword>
<comment type="subcellular location">
    <subcellularLocation>
        <location evidence="8">Cell inner membrane</location>
        <topology evidence="8">Peripheral membrane protein</topology>
        <orientation evidence="8">Cytoplasmic side</orientation>
    </subcellularLocation>
</comment>
<dbReference type="PANTHER" id="PTHR47307">
    <property type="entry name" value="GLUTATHIONE-REGULATED POTASSIUM-EFFLUX SYSTEM ANCILLARY PROTEIN KEFG"/>
    <property type="match status" value="1"/>
</dbReference>
<sequence length="194" mass="22216">MSTLTATRENGTVKTGQLMILIIYAHPYPHHSHANKRMLEQVRTLDNIEIRSLYQLYPDFNIDIAAEQEALTRADLIIWQHPMQWYSTPPLLKLWIDKVFSHGWAYGHNGHALKGKSLMWAVTTGGGESHFDIGSFPGFEVLAQPLQATALYCGLTWLPPFAMHCTFVCDDETLQAQARHYKQRLLEWQETHNG</sequence>
<feature type="binding site" evidence="8">
    <location>
        <begin position="123"/>
        <end position="126"/>
    </location>
    <ligand>
        <name>FMN</name>
        <dbReference type="ChEBI" id="CHEBI:58210"/>
    </ligand>
</feature>
<comment type="subunit">
    <text evidence="8">Homodimer. Interacts with KefC.</text>
</comment>
<dbReference type="PANTHER" id="PTHR47307:SF2">
    <property type="entry name" value="GLUTATHIONE-REGULATED POTASSIUM-EFFLUX SYSTEM ANCILLARY PROTEIN KEFF"/>
    <property type="match status" value="1"/>
</dbReference>
<evidence type="ECO:0000313" key="11">
    <source>
        <dbReference type="Proteomes" id="UP000255106"/>
    </source>
</evidence>
<comment type="similarity">
    <text evidence="8">Belongs to the NAD(P)H dehydrogenase (quinone) family. KefF subfamily.</text>
</comment>
<evidence type="ECO:0000256" key="5">
    <source>
        <dbReference type="ARBA" id="ARBA00023002"/>
    </source>
</evidence>
<comment type="catalytic activity">
    <reaction evidence="8">
        <text>a quinone + NADPH + H(+) = a quinol + NADP(+)</text>
        <dbReference type="Rhea" id="RHEA:46164"/>
        <dbReference type="ChEBI" id="CHEBI:15378"/>
        <dbReference type="ChEBI" id="CHEBI:24646"/>
        <dbReference type="ChEBI" id="CHEBI:57783"/>
        <dbReference type="ChEBI" id="CHEBI:58349"/>
        <dbReference type="ChEBI" id="CHEBI:132124"/>
        <dbReference type="EC" id="1.6.5.2"/>
    </reaction>
</comment>
<dbReference type="SUPFAM" id="SSF52218">
    <property type="entry name" value="Flavoproteins"/>
    <property type="match status" value="1"/>
</dbReference>
<dbReference type="GO" id="GO:1901381">
    <property type="term" value="P:positive regulation of potassium ion transmembrane transport"/>
    <property type="evidence" value="ECO:0007669"/>
    <property type="project" value="UniProtKB-UniRule"/>
</dbReference>
<dbReference type="Pfam" id="PF02525">
    <property type="entry name" value="Flavodoxin_2"/>
    <property type="match status" value="1"/>
</dbReference>
<keyword evidence="3 8" id="KW-0285">Flavoprotein</keyword>